<dbReference type="InterPro" id="IPR001387">
    <property type="entry name" value="Cro/C1-type_HTH"/>
</dbReference>
<protein>
    <submittedName>
        <fullName evidence="2">XRE family transcriptional regulator</fullName>
    </submittedName>
</protein>
<evidence type="ECO:0000313" key="3">
    <source>
        <dbReference type="Proteomes" id="UP000265366"/>
    </source>
</evidence>
<sequence length="119" mass="12834">MSAQDEIIEEGSGNVFADLGFADPDTHLLKAQLVTRVAEAMQERKLTQIAAAKVTGSTQPELSRILRGQFRSVSVERLLAMLTRLGCKVDIVVRPQGRTTESAVIHFAGSVAKIGGSQR</sequence>
<dbReference type="GO" id="GO:0003677">
    <property type="term" value="F:DNA binding"/>
    <property type="evidence" value="ECO:0007669"/>
    <property type="project" value="InterPro"/>
</dbReference>
<reference evidence="2 3" key="1">
    <citation type="submission" date="2018-08" db="EMBL/GenBank/DDBJ databases">
        <title>Erythrobacter zhengii sp.nov., a bacterium isolated from deep-sea sediment.</title>
        <authorList>
            <person name="Fang C."/>
            <person name="Wu Y.-H."/>
            <person name="Sun C."/>
            <person name="Wang H."/>
            <person name="Cheng H."/>
            <person name="Meng F.-X."/>
            <person name="Wang C.-S."/>
            <person name="Xu X.-W."/>
        </authorList>
    </citation>
    <scope>NUCLEOTIDE SEQUENCE [LARGE SCALE GENOMIC DNA]</scope>
    <source>
        <strain evidence="2 3">CCTCC AB 2015396</strain>
    </source>
</reference>
<accession>A0A3A1P2P5</accession>
<dbReference type="PROSITE" id="PS50943">
    <property type="entry name" value="HTH_CROC1"/>
    <property type="match status" value="1"/>
</dbReference>
<dbReference type="OrthoDB" id="9795596at2"/>
<organism evidence="2 3">
    <name type="scientific">Aurantiacibacter xanthus</name>
    <dbReference type="NCBI Taxonomy" id="1784712"/>
    <lineage>
        <taxon>Bacteria</taxon>
        <taxon>Pseudomonadati</taxon>
        <taxon>Pseudomonadota</taxon>
        <taxon>Alphaproteobacteria</taxon>
        <taxon>Sphingomonadales</taxon>
        <taxon>Erythrobacteraceae</taxon>
        <taxon>Aurantiacibacter</taxon>
    </lineage>
</organism>
<keyword evidence="3" id="KW-1185">Reference proteome</keyword>
<comment type="caution">
    <text evidence="2">The sequence shown here is derived from an EMBL/GenBank/DDBJ whole genome shotgun (WGS) entry which is preliminary data.</text>
</comment>
<evidence type="ECO:0000259" key="1">
    <source>
        <dbReference type="PROSITE" id="PS50943"/>
    </source>
</evidence>
<dbReference type="Gene3D" id="1.10.260.40">
    <property type="entry name" value="lambda repressor-like DNA-binding domains"/>
    <property type="match status" value="1"/>
</dbReference>
<dbReference type="Pfam" id="PF13744">
    <property type="entry name" value="HTH_37"/>
    <property type="match status" value="1"/>
</dbReference>
<feature type="domain" description="HTH cro/C1-type" evidence="1">
    <location>
        <begin position="37"/>
        <end position="92"/>
    </location>
</feature>
<dbReference type="SMART" id="SM00530">
    <property type="entry name" value="HTH_XRE"/>
    <property type="match status" value="1"/>
</dbReference>
<dbReference type="SUPFAM" id="SSF47413">
    <property type="entry name" value="lambda repressor-like DNA-binding domains"/>
    <property type="match status" value="1"/>
</dbReference>
<evidence type="ECO:0000313" key="2">
    <source>
        <dbReference type="EMBL" id="RIV81907.1"/>
    </source>
</evidence>
<name>A0A3A1P2P5_9SPHN</name>
<dbReference type="RefSeq" id="WP_119594016.1">
    <property type="nucleotide sequence ID" value="NZ_QXFM01000127.1"/>
</dbReference>
<dbReference type="AlphaFoldDB" id="A0A3A1P2P5"/>
<dbReference type="CDD" id="cd00093">
    <property type="entry name" value="HTH_XRE"/>
    <property type="match status" value="1"/>
</dbReference>
<dbReference type="EMBL" id="QXFM01000127">
    <property type="protein sequence ID" value="RIV81907.1"/>
    <property type="molecule type" value="Genomic_DNA"/>
</dbReference>
<gene>
    <name evidence="2" type="ORF">D2V17_16440</name>
</gene>
<dbReference type="Proteomes" id="UP000265366">
    <property type="component" value="Unassembled WGS sequence"/>
</dbReference>
<dbReference type="InterPro" id="IPR010982">
    <property type="entry name" value="Lambda_DNA-bd_dom_sf"/>
</dbReference>
<proteinExistence type="predicted"/>
<dbReference type="InterPro" id="IPR039554">
    <property type="entry name" value="HigA2-like_HTH"/>
</dbReference>